<dbReference type="GO" id="GO:1900378">
    <property type="term" value="P:positive regulation of secondary metabolite biosynthetic process"/>
    <property type="evidence" value="ECO:0007669"/>
    <property type="project" value="TreeGrafter"/>
</dbReference>
<feature type="zinc finger region" description="dksA C4-type" evidence="4">
    <location>
        <begin position="37"/>
        <end position="61"/>
    </location>
</feature>
<dbReference type="RefSeq" id="WP_118268205.1">
    <property type="nucleotide sequence ID" value="NZ_CP031968.1"/>
</dbReference>
<keyword evidence="7" id="KW-1185">Reference proteome</keyword>
<dbReference type="GO" id="GO:0008270">
    <property type="term" value="F:zinc ion binding"/>
    <property type="evidence" value="ECO:0007669"/>
    <property type="project" value="UniProtKB-KW"/>
</dbReference>
<protein>
    <submittedName>
        <fullName evidence="6">TraR/DksA family transcriptional regulator</fullName>
    </submittedName>
</protein>
<evidence type="ECO:0000256" key="4">
    <source>
        <dbReference type="PROSITE-ProRule" id="PRU00510"/>
    </source>
</evidence>
<dbReference type="PANTHER" id="PTHR38777">
    <property type="entry name" value="FELS-2 PROPHAGE PROTEIN"/>
    <property type="match status" value="1"/>
</dbReference>
<evidence type="ECO:0000256" key="1">
    <source>
        <dbReference type="ARBA" id="ARBA00022723"/>
    </source>
</evidence>
<dbReference type="InterPro" id="IPR012783">
    <property type="entry name" value="Znf_C4_TraR"/>
</dbReference>
<feature type="domain" description="Zinc finger DksA/TraR C4-type" evidence="5">
    <location>
        <begin position="34"/>
        <end position="66"/>
    </location>
</feature>
<evidence type="ECO:0000313" key="6">
    <source>
        <dbReference type="EMBL" id="AXT47737.1"/>
    </source>
</evidence>
<organism evidence="6 7">
    <name type="scientific">Chromobacterium rhizoryzae</name>
    <dbReference type="NCBI Taxonomy" id="1778675"/>
    <lineage>
        <taxon>Bacteria</taxon>
        <taxon>Pseudomonadati</taxon>
        <taxon>Pseudomonadota</taxon>
        <taxon>Betaproteobacteria</taxon>
        <taxon>Neisseriales</taxon>
        <taxon>Chromobacteriaceae</taxon>
        <taxon>Chromobacterium</taxon>
    </lineage>
</organism>
<dbReference type="InterPro" id="IPR000962">
    <property type="entry name" value="Znf_DskA_TraR"/>
</dbReference>
<accession>A0AAD0RSK5</accession>
<dbReference type="SUPFAM" id="SSF57716">
    <property type="entry name" value="Glucocorticoid receptor-like (DNA-binding domain)"/>
    <property type="match status" value="1"/>
</dbReference>
<gene>
    <name evidence="6" type="ORF">D1345_16815</name>
</gene>
<dbReference type="Proteomes" id="UP000259465">
    <property type="component" value="Chromosome"/>
</dbReference>
<sequence length="67" mass="7435">MTDFYDRAQALEQMQRDAAIDAHFAGARAAGDSLSHCEDCGEPIPAIRQRIVPGCTRCVPCQQWAER</sequence>
<dbReference type="Gene3D" id="1.20.120.910">
    <property type="entry name" value="DksA, coiled-coil domain"/>
    <property type="match status" value="1"/>
</dbReference>
<proteinExistence type="predicted"/>
<dbReference type="AlphaFoldDB" id="A0AAD0RSK5"/>
<evidence type="ECO:0000256" key="2">
    <source>
        <dbReference type="ARBA" id="ARBA00022771"/>
    </source>
</evidence>
<reference evidence="6 7" key="1">
    <citation type="submission" date="2018-08" db="EMBL/GenBank/DDBJ databases">
        <title>Complete genome sequence of JP2-74.</title>
        <authorList>
            <person name="Wu L."/>
        </authorList>
    </citation>
    <scope>NUCLEOTIDE SEQUENCE [LARGE SCALE GENOMIC DNA]</scope>
    <source>
        <strain evidence="6 7">JP2-74</strain>
    </source>
</reference>
<dbReference type="InterPro" id="IPR020458">
    <property type="entry name" value="Znf_DskA_TraR_CS"/>
</dbReference>
<keyword evidence="1" id="KW-0479">Metal-binding</keyword>
<dbReference type="PROSITE" id="PS01102">
    <property type="entry name" value="ZF_DKSA_1"/>
    <property type="match status" value="1"/>
</dbReference>
<dbReference type="NCBIfam" id="TIGR02419">
    <property type="entry name" value="C4_traR_proteo"/>
    <property type="match status" value="1"/>
</dbReference>
<name>A0AAD0RSK5_9NEIS</name>
<dbReference type="KEGG" id="crz:D1345_16815"/>
<evidence type="ECO:0000256" key="3">
    <source>
        <dbReference type="ARBA" id="ARBA00022833"/>
    </source>
</evidence>
<keyword evidence="2" id="KW-0863">Zinc-finger</keyword>
<keyword evidence="3" id="KW-0862">Zinc</keyword>
<evidence type="ECO:0000259" key="5">
    <source>
        <dbReference type="Pfam" id="PF01258"/>
    </source>
</evidence>
<dbReference type="PROSITE" id="PS51128">
    <property type="entry name" value="ZF_DKSA_2"/>
    <property type="match status" value="1"/>
</dbReference>
<dbReference type="EMBL" id="CP031968">
    <property type="protein sequence ID" value="AXT47737.1"/>
    <property type="molecule type" value="Genomic_DNA"/>
</dbReference>
<dbReference type="PANTHER" id="PTHR38777:SF1">
    <property type="entry name" value="DNAK SUPPRESSOR PROTEIN"/>
    <property type="match status" value="1"/>
</dbReference>
<dbReference type="Pfam" id="PF01258">
    <property type="entry name" value="zf-dskA_traR"/>
    <property type="match status" value="1"/>
</dbReference>
<evidence type="ECO:0000313" key="7">
    <source>
        <dbReference type="Proteomes" id="UP000259465"/>
    </source>
</evidence>